<dbReference type="AlphaFoldDB" id="A0AAV4K6D5"/>
<keyword evidence="4" id="KW-1185">Reference proteome</keyword>
<feature type="compositionally biased region" description="Pro residues" evidence="1">
    <location>
        <begin position="213"/>
        <end position="229"/>
    </location>
</feature>
<accession>A0AAV4K6D5</accession>
<dbReference type="InterPro" id="IPR036086">
    <property type="entry name" value="ParB/Sulfiredoxin_sf"/>
</dbReference>
<comment type="caution">
    <text evidence="2">The sequence shown here is derived from an EMBL/GenBank/DDBJ whole genome shotgun (WGS) entry which is preliminary data.</text>
</comment>
<evidence type="ECO:0000313" key="5">
    <source>
        <dbReference type="Proteomes" id="UP000652720"/>
    </source>
</evidence>
<gene>
    <name evidence="3" type="ORF">GCM10008021_03380</name>
    <name evidence="2" type="ORF">GCM10010914_06710</name>
</gene>
<reference evidence="2" key="4">
    <citation type="submission" date="2023-08" db="EMBL/GenBank/DDBJ databases">
        <authorList>
            <person name="Sun Q."/>
            <person name="Zhou Y."/>
        </authorList>
    </citation>
    <scope>NUCLEOTIDE SEQUENCE</scope>
    <source>
        <strain evidence="3">CGMCC 1.8884</strain>
        <strain evidence="2">CGMCC 1.8885</strain>
    </source>
</reference>
<dbReference type="Proteomes" id="UP000630135">
    <property type="component" value="Unassembled WGS sequence"/>
</dbReference>
<name>A0AAV4K6D5_9DEIO</name>
<sequence>MTPKKTAPPAALRIEYLPLDQLSRWPGNPKAHADDAIAASISRFGFRDPLAIDETSGRLIAGHGRLTALERAHAAGSPAPQFVQVRDDGMWLIPVTRGGSFADEAEASAYLVAHNRTGELGGWDDALLADFLKPLDEELLSATGFDFDAFLRDAPKLPDVLPSAPSEFLNDLIAPAAPSVPVAVPSLAPAAVQTAVSATADVAQHAPDAAGPVPAPDGQPAAPPPQAPPAEEPYLQVVYVVRKSDRDLALEAIKKARAGFGVETAPEAFMAIIRDYLARTGEVAA</sequence>
<evidence type="ECO:0008006" key="6">
    <source>
        <dbReference type="Google" id="ProtNLM"/>
    </source>
</evidence>
<evidence type="ECO:0000256" key="1">
    <source>
        <dbReference type="SAM" id="MobiDB-lite"/>
    </source>
</evidence>
<proteinExistence type="predicted"/>
<dbReference type="EMBL" id="BMMA01000004">
    <property type="protein sequence ID" value="GGI75170.1"/>
    <property type="molecule type" value="Genomic_DNA"/>
</dbReference>
<dbReference type="EMBL" id="BMLZ01000003">
    <property type="protein sequence ID" value="GGP28687.1"/>
    <property type="molecule type" value="Genomic_DNA"/>
</dbReference>
<dbReference type="GeneID" id="59164588"/>
<evidence type="ECO:0000313" key="3">
    <source>
        <dbReference type="EMBL" id="GGP28687.1"/>
    </source>
</evidence>
<dbReference type="Gene3D" id="3.90.1530.10">
    <property type="entry name" value="Conserved hypothetical protein from pyrococcus furiosus pfu- 392566-001, ParB domain"/>
    <property type="match status" value="1"/>
</dbReference>
<feature type="region of interest" description="Disordered" evidence="1">
    <location>
        <begin position="206"/>
        <end position="229"/>
    </location>
</feature>
<dbReference type="RefSeq" id="WP_025566561.1">
    <property type="nucleotide sequence ID" value="NZ_BMLZ01000003.1"/>
</dbReference>
<reference evidence="4" key="3">
    <citation type="journal article" date="2019" name="Int. J. Syst. Evol. Microbiol.">
        <title>The Global Catalogue of Microorganisms (GCM) 10K type strain sequencing project: providing services to taxonomists for standard genome sequencing and annotation.</title>
        <authorList>
            <consortium name="The Broad Institute Genomics Platform"/>
            <consortium name="The Broad Institute Genome Sequencing Center for Infectious Disease"/>
            <person name="Wu L."/>
            <person name="Ma J."/>
        </authorList>
    </citation>
    <scope>NUCLEOTIDE SEQUENCE [LARGE SCALE GENOMIC DNA]</scope>
    <source>
        <strain evidence="4">CGMCC 1.8884</strain>
    </source>
</reference>
<protein>
    <recommendedName>
        <fullName evidence="6">ParB/Sulfiredoxin domain-containing protein</fullName>
    </recommendedName>
</protein>
<evidence type="ECO:0000313" key="2">
    <source>
        <dbReference type="EMBL" id="GGI75170.1"/>
    </source>
</evidence>
<dbReference type="SUPFAM" id="SSF110849">
    <property type="entry name" value="ParB/Sulfiredoxin"/>
    <property type="match status" value="1"/>
</dbReference>
<organism evidence="2 5">
    <name type="scientific">Deinococcus wulumuqiensis</name>
    <dbReference type="NCBI Taxonomy" id="980427"/>
    <lineage>
        <taxon>Bacteria</taxon>
        <taxon>Thermotogati</taxon>
        <taxon>Deinococcota</taxon>
        <taxon>Deinococci</taxon>
        <taxon>Deinococcales</taxon>
        <taxon>Deinococcaceae</taxon>
        <taxon>Deinococcus</taxon>
    </lineage>
</organism>
<evidence type="ECO:0000313" key="4">
    <source>
        <dbReference type="Proteomes" id="UP000630135"/>
    </source>
</evidence>
<reference evidence="2" key="2">
    <citation type="journal article" date="2014" name="Int. J. Syst. Evol. Microbiol.">
        <title>Complete genome sequence of Corynebacterium casei LMG S-19264T (=DSM 44701T), isolated from a smear-ripened cheese.</title>
        <authorList>
            <consortium name="US DOE Joint Genome Institute (JGI-PGF)"/>
            <person name="Walter F."/>
            <person name="Albersmeier A."/>
            <person name="Kalinowski J."/>
            <person name="Ruckert C."/>
        </authorList>
    </citation>
    <scope>NUCLEOTIDE SEQUENCE</scope>
    <source>
        <strain evidence="2">CGMCC 1.8885</strain>
    </source>
</reference>
<dbReference type="Proteomes" id="UP000652720">
    <property type="component" value="Unassembled WGS sequence"/>
</dbReference>
<reference evidence="3" key="1">
    <citation type="journal article" date="2014" name="Int. J. Syst. Evol. Microbiol.">
        <title>Complete genome of a new Firmicutes species belonging to the dominant human colonic microbiota ('Ruminococcus bicirculans') reveals two chromosomes and a selective capacity to utilize plant glucans.</title>
        <authorList>
            <consortium name="NISC Comparative Sequencing Program"/>
            <person name="Wegmann U."/>
            <person name="Louis P."/>
            <person name="Goesmann A."/>
            <person name="Henrissat B."/>
            <person name="Duncan S.H."/>
            <person name="Flint H.J."/>
        </authorList>
    </citation>
    <scope>NUCLEOTIDE SEQUENCE</scope>
    <source>
        <strain evidence="3">CGMCC 1.8884</strain>
    </source>
</reference>